<proteinExistence type="predicted"/>
<comment type="caution">
    <text evidence="1">The sequence shown here is derived from an EMBL/GenBank/DDBJ whole genome shotgun (WGS) entry which is preliminary data.</text>
</comment>
<sequence length="134" mass="15384">MLTNLFLPHEPIEKTLDVQIPVINDQIPAKLNLRYKKGQLKANLHFCNKDGNEKLDLFYPRIASELKRQATLNFSQCCHSRYLPNSLLTSQVSKWCNDNAKLYISYETSNGLKVTEHQKGGIRIKARNSDLIPN</sequence>
<organism evidence="1 2">
    <name type="scientific">Photobacterium lutimaris</name>
    <dbReference type="NCBI Taxonomy" id="388278"/>
    <lineage>
        <taxon>Bacteria</taxon>
        <taxon>Pseudomonadati</taxon>
        <taxon>Pseudomonadota</taxon>
        <taxon>Gammaproteobacteria</taxon>
        <taxon>Vibrionales</taxon>
        <taxon>Vibrionaceae</taxon>
        <taxon>Photobacterium</taxon>
    </lineage>
</organism>
<dbReference type="RefSeq" id="WP_107348025.1">
    <property type="nucleotide sequence ID" value="NZ_PYMH01000002.1"/>
</dbReference>
<name>A0A2T3J0Y4_9GAMM</name>
<protein>
    <submittedName>
        <fullName evidence="1">Uncharacterized protein</fullName>
    </submittedName>
</protein>
<dbReference type="AlphaFoldDB" id="A0A2T3J0Y4"/>
<keyword evidence="2" id="KW-1185">Reference proteome</keyword>
<reference evidence="1 2" key="1">
    <citation type="submission" date="2018-03" db="EMBL/GenBank/DDBJ databases">
        <title>Whole genome sequencing of Histamine producing bacteria.</title>
        <authorList>
            <person name="Butler K."/>
        </authorList>
    </citation>
    <scope>NUCLEOTIDE SEQUENCE [LARGE SCALE GENOMIC DNA]</scope>
    <source>
        <strain evidence="1 2">JCM 13586</strain>
    </source>
</reference>
<dbReference type="Proteomes" id="UP000241222">
    <property type="component" value="Unassembled WGS sequence"/>
</dbReference>
<gene>
    <name evidence="1" type="ORF">C9I99_06290</name>
</gene>
<evidence type="ECO:0000313" key="2">
    <source>
        <dbReference type="Proteomes" id="UP000241222"/>
    </source>
</evidence>
<dbReference type="OrthoDB" id="5822248at2"/>
<accession>A0A2T3J0Y4</accession>
<dbReference type="EMBL" id="PYMH01000002">
    <property type="protein sequence ID" value="PSU34700.1"/>
    <property type="molecule type" value="Genomic_DNA"/>
</dbReference>
<evidence type="ECO:0000313" key="1">
    <source>
        <dbReference type="EMBL" id="PSU34700.1"/>
    </source>
</evidence>